<reference evidence="14" key="1">
    <citation type="submission" date="2018-10" db="EMBL/GenBank/DDBJ databases">
        <title>Hidden diversity of soil giant viruses.</title>
        <authorList>
            <person name="Schulz F."/>
            <person name="Alteio L."/>
            <person name="Goudeau D."/>
            <person name="Ryan E.M."/>
            <person name="Malmstrom R.R."/>
            <person name="Blanchard J."/>
            <person name="Woyke T."/>
        </authorList>
    </citation>
    <scope>NUCLEOTIDE SEQUENCE</scope>
    <source>
        <strain evidence="14">FNV1</strain>
    </source>
</reference>
<dbReference type="InterPro" id="IPR013617">
    <property type="entry name" value="DNA-dir_DNA_pol_B_vir_insert"/>
</dbReference>
<dbReference type="Gene3D" id="3.30.342.10">
    <property type="entry name" value="DNA Polymerase, chain B, domain 1"/>
    <property type="match status" value="1"/>
</dbReference>
<dbReference type="InterPro" id="IPR050240">
    <property type="entry name" value="DNA_pol_type-B"/>
</dbReference>
<dbReference type="EMBL" id="MK072140">
    <property type="protein sequence ID" value="AYV79324.1"/>
    <property type="molecule type" value="Genomic_DNA"/>
</dbReference>
<organism evidence="14">
    <name type="scientific">Faunusvirus sp</name>
    <dbReference type="NCBI Taxonomy" id="2487766"/>
    <lineage>
        <taxon>Viruses</taxon>
        <taxon>Varidnaviria</taxon>
        <taxon>Bamfordvirae</taxon>
        <taxon>Nucleocytoviricota</taxon>
        <taxon>Megaviricetes</taxon>
        <taxon>Imitervirales</taxon>
        <taxon>Mimiviridae</taxon>
    </lineage>
</organism>
<dbReference type="GO" id="GO:0008296">
    <property type="term" value="F:3'-5'-DNA exonuclease activity"/>
    <property type="evidence" value="ECO:0007669"/>
    <property type="project" value="TreeGrafter"/>
</dbReference>
<dbReference type="InterPro" id="IPR006134">
    <property type="entry name" value="DNA-dir_DNA_pol_B_multi_dom"/>
</dbReference>
<dbReference type="PANTHER" id="PTHR10322:SF23">
    <property type="entry name" value="DNA POLYMERASE DELTA CATALYTIC SUBUNIT"/>
    <property type="match status" value="1"/>
</dbReference>
<evidence type="ECO:0000256" key="2">
    <source>
        <dbReference type="ARBA" id="ARBA00012417"/>
    </source>
</evidence>
<keyword evidence="5" id="KW-0235">DNA replication</keyword>
<dbReference type="GO" id="GO:0003887">
    <property type="term" value="F:DNA-directed DNA polymerase activity"/>
    <property type="evidence" value="ECO:0007669"/>
    <property type="project" value="UniProtKB-KW"/>
</dbReference>
<accession>A0A3G4ZYD0</accession>
<dbReference type="PRINTS" id="PR00106">
    <property type="entry name" value="DNAPOLB"/>
</dbReference>
<evidence type="ECO:0000256" key="4">
    <source>
        <dbReference type="ARBA" id="ARBA00022695"/>
    </source>
</evidence>
<evidence type="ECO:0000256" key="8">
    <source>
        <dbReference type="ARBA" id="ARBA00023125"/>
    </source>
</evidence>
<dbReference type="Gene3D" id="3.30.420.10">
    <property type="entry name" value="Ribonuclease H-like superfamily/Ribonuclease H"/>
    <property type="match status" value="2"/>
</dbReference>
<evidence type="ECO:0000256" key="5">
    <source>
        <dbReference type="ARBA" id="ARBA00022705"/>
    </source>
</evidence>
<keyword evidence="6" id="KW-0239">DNA-directed DNA polymerase</keyword>
<feature type="domain" description="DNA-directed DNA polymerase family B multifunctional" evidence="11">
    <location>
        <begin position="534"/>
        <end position="1147"/>
    </location>
</feature>
<dbReference type="Gene3D" id="3.90.1600.10">
    <property type="entry name" value="Palm domain of DNA polymerase"/>
    <property type="match status" value="1"/>
</dbReference>
<dbReference type="Gene3D" id="1.10.132.60">
    <property type="entry name" value="DNA polymerase family B, C-terminal domain"/>
    <property type="match status" value="1"/>
</dbReference>
<dbReference type="SUPFAM" id="SSF56672">
    <property type="entry name" value="DNA/RNA polymerases"/>
    <property type="match status" value="1"/>
</dbReference>
<dbReference type="GO" id="GO:0006287">
    <property type="term" value="P:base-excision repair, gap-filling"/>
    <property type="evidence" value="ECO:0007669"/>
    <property type="project" value="TreeGrafter"/>
</dbReference>
<dbReference type="Gene3D" id="1.10.287.690">
    <property type="entry name" value="Helix hairpin bin"/>
    <property type="match status" value="1"/>
</dbReference>
<protein>
    <recommendedName>
        <fullName evidence="2">DNA-directed DNA polymerase</fullName>
        <ecNumber evidence="2">2.7.7.7</ecNumber>
    </recommendedName>
</protein>
<comment type="similarity">
    <text evidence="1">Belongs to the DNA polymerase type-B family.</text>
</comment>
<comment type="catalytic activity">
    <reaction evidence="9">
        <text>DNA(n) + a 2'-deoxyribonucleoside 5'-triphosphate = DNA(n+1) + diphosphate</text>
        <dbReference type="Rhea" id="RHEA:22508"/>
        <dbReference type="Rhea" id="RHEA-COMP:17339"/>
        <dbReference type="Rhea" id="RHEA-COMP:17340"/>
        <dbReference type="ChEBI" id="CHEBI:33019"/>
        <dbReference type="ChEBI" id="CHEBI:61560"/>
        <dbReference type="ChEBI" id="CHEBI:173112"/>
        <dbReference type="EC" id="2.7.7.7"/>
    </reaction>
</comment>
<dbReference type="SUPFAM" id="SSF53098">
    <property type="entry name" value="Ribonuclease H-like"/>
    <property type="match status" value="1"/>
</dbReference>
<keyword evidence="8" id="KW-0238">DNA-binding</keyword>
<evidence type="ECO:0000256" key="9">
    <source>
        <dbReference type="ARBA" id="ARBA00049244"/>
    </source>
</evidence>
<evidence type="ECO:0000256" key="1">
    <source>
        <dbReference type="ARBA" id="ARBA00005755"/>
    </source>
</evidence>
<dbReference type="PANTHER" id="PTHR10322">
    <property type="entry name" value="DNA POLYMERASE CATALYTIC SUBUNIT"/>
    <property type="match status" value="1"/>
</dbReference>
<dbReference type="InterPro" id="IPR036397">
    <property type="entry name" value="RNaseH_sf"/>
</dbReference>
<feature type="domain" description="DNA-directed DNA polymerase family B viral insert" evidence="13">
    <location>
        <begin position="424"/>
        <end position="516"/>
    </location>
</feature>
<dbReference type="Pfam" id="PF03104">
    <property type="entry name" value="DNA_pol_B_exo1"/>
    <property type="match status" value="1"/>
</dbReference>
<keyword evidence="3" id="KW-0808">Transferase</keyword>
<sequence>MNSDKSILFNVTDWREYVNTDEDDSDNDEDSPEEIENADDGSPQEDKKQLGKYTVELFGRTADDKSVHVTAKGFTPYFYVEVPDNWTETQAKYLVDSIWLPPEHKKCLIEYDMVKRHKFDGFTNNKLFNFVRLVFNSQEAMQRCGYMFSKPININRLKLKKMFKIYESKICPMFRCMHIKNLNSCGWINIKAGSYKQITRKTSTTNIQIITDWKNLEPHDDPTYAKLKILSFDIECISTEGFPMAKREADAIIMIGNTFGRSGSQECYKRVVFTLKQSASIPNTEIVYCATEDELLLKWRDFLCREDPDIITGYNIIAFDELYMRDRAKILNILDKFHYLGRMKEVKSDFIDKELSSSALGVNKLKYFDMWGRVHIDLMKVIQRDHKLSSYKLDSVAEHFIKSDIKSCTINSDRTSTIVCKDVKYLNVDNFIKIDINRFKYMSGHKFKILKIEGNNVTIEGMLDLDFAKNKYKWGLVKDDLKISDMFKMYATGAPQDIKIIAEYCLQDAALCILLMAKLEILNNNMGMATVCSVPLSYIFFRGQGVKIHSLVAKKCRLENHIIPNIEIMRADITECVVNNKTTVLTCSSTKFFEVNGTIHIEVVNNKYKDGEQFKILKIDGNNITIEGVVNLKPTQYKCKIVKDDSYEGATVLKPETGWYEEPISVLDFGSLYPSSMIDMNMSQETLLTHIEKDPLTGTEKLAYDNLPDYVYRDIVYYGDEKKQIIQRFAKHKSGKLGIIPQILQTLLSEREKTRAIQKKESDPAKYAVLEGLQIAYKLTANSLYGQMGASTSPIFKKEIAASTTARGRDMLEMAKKFVEVEFRKLLMEYIAATNADNKMIVEYLNKNNVQLTPKLVYTNTDIYDDFVKQYKIDTVANKSYKYTFDREITREFLRRSNFDITPKIVYGDTDSNFILWSIRCKTTGDKLNDYRGLTIAIELGKLSGEFIKPRLPFPHKLNYEKTFWPFALLSKKRYVGNKYSNDILDFYQDFMGIVLKRRDNADIVKKIVGGIIDIMMDTKNAASVEHFVKSSLQDMFDGKYPIDDFVLSKTLKDKYANRASQAHVALADRRTVRDPGNKPNLNDRIPFVYIEVPEKRDRIRGTTKIKKVLQGDKVEDPDYIKEHHLNIDYIFYITNQIMNPALQLMELVLKNPEKIFNDFIARETVKKAQRLSDKLSISEWFEMAKTSKSSQDMEAAENEYRSPNIVRKAVKKNQLTIAL</sequence>
<dbReference type="InterPro" id="IPR042087">
    <property type="entry name" value="DNA_pol_B_thumb"/>
</dbReference>
<dbReference type="InterPro" id="IPR006172">
    <property type="entry name" value="DNA-dir_DNA_pol_B"/>
</dbReference>
<dbReference type="GO" id="GO:0039693">
    <property type="term" value="P:viral DNA genome replication"/>
    <property type="evidence" value="ECO:0007669"/>
    <property type="project" value="UniProtKB-KW"/>
</dbReference>
<evidence type="ECO:0000256" key="6">
    <source>
        <dbReference type="ARBA" id="ARBA00022932"/>
    </source>
</evidence>
<dbReference type="GO" id="GO:0003677">
    <property type="term" value="F:DNA binding"/>
    <property type="evidence" value="ECO:0007669"/>
    <property type="project" value="UniProtKB-KW"/>
</dbReference>
<evidence type="ECO:0000256" key="3">
    <source>
        <dbReference type="ARBA" id="ARBA00022679"/>
    </source>
</evidence>
<dbReference type="InterPro" id="IPR043502">
    <property type="entry name" value="DNA/RNA_pol_sf"/>
</dbReference>
<name>A0A3G4ZYD0_9VIRU</name>
<keyword evidence="7" id="KW-1194">Viral DNA replication</keyword>
<dbReference type="SMART" id="SM00486">
    <property type="entry name" value="POLBc"/>
    <property type="match status" value="1"/>
</dbReference>
<proteinExistence type="inferred from homology"/>
<dbReference type="GO" id="GO:0006297">
    <property type="term" value="P:nucleotide-excision repair, DNA gap filling"/>
    <property type="evidence" value="ECO:0007669"/>
    <property type="project" value="TreeGrafter"/>
</dbReference>
<dbReference type="EC" id="2.7.7.7" evidence="2"/>
<evidence type="ECO:0000256" key="10">
    <source>
        <dbReference type="SAM" id="MobiDB-lite"/>
    </source>
</evidence>
<evidence type="ECO:0000259" key="12">
    <source>
        <dbReference type="Pfam" id="PF03104"/>
    </source>
</evidence>
<evidence type="ECO:0000259" key="11">
    <source>
        <dbReference type="Pfam" id="PF00136"/>
    </source>
</evidence>
<feature type="region of interest" description="Disordered" evidence="10">
    <location>
        <begin position="16"/>
        <end position="47"/>
    </location>
</feature>
<keyword evidence="4" id="KW-0548">Nucleotidyltransferase</keyword>
<dbReference type="Pfam" id="PF00136">
    <property type="entry name" value="DNA_pol_B"/>
    <property type="match status" value="1"/>
</dbReference>
<evidence type="ECO:0000313" key="14">
    <source>
        <dbReference type="EMBL" id="AYV79324.1"/>
    </source>
</evidence>
<dbReference type="GO" id="GO:0045004">
    <property type="term" value="P:DNA replication proofreading"/>
    <property type="evidence" value="ECO:0007669"/>
    <property type="project" value="TreeGrafter"/>
</dbReference>
<dbReference type="InterPro" id="IPR012337">
    <property type="entry name" value="RNaseH-like_sf"/>
</dbReference>
<evidence type="ECO:0000256" key="7">
    <source>
        <dbReference type="ARBA" id="ARBA00023109"/>
    </source>
</evidence>
<dbReference type="GO" id="GO:0000166">
    <property type="term" value="F:nucleotide binding"/>
    <property type="evidence" value="ECO:0007669"/>
    <property type="project" value="InterPro"/>
</dbReference>
<dbReference type="InterPro" id="IPR006133">
    <property type="entry name" value="DNA-dir_DNA_pol_B_exonuc"/>
</dbReference>
<dbReference type="Pfam" id="PF08408">
    <property type="entry name" value="DNA_pol_B_3"/>
    <property type="match status" value="1"/>
</dbReference>
<gene>
    <name evidence="14" type="ORF">Faunusvirus9_2</name>
</gene>
<feature type="domain" description="DNA-directed DNA polymerase family B exonuclease" evidence="12">
    <location>
        <begin position="164"/>
        <end position="396"/>
    </location>
</feature>
<dbReference type="InterPro" id="IPR023211">
    <property type="entry name" value="DNA_pol_palm_dom_sf"/>
</dbReference>
<evidence type="ECO:0000259" key="13">
    <source>
        <dbReference type="Pfam" id="PF08408"/>
    </source>
</evidence>
<feature type="compositionally biased region" description="Acidic residues" evidence="10">
    <location>
        <begin position="19"/>
        <end position="43"/>
    </location>
</feature>